<dbReference type="Proteomes" id="UP000434957">
    <property type="component" value="Unassembled WGS sequence"/>
</dbReference>
<gene>
    <name evidence="1" type="ORF">PR002_g7855</name>
    <name evidence="2" type="ORF">PR003_g8199</name>
</gene>
<evidence type="ECO:0000313" key="1">
    <source>
        <dbReference type="EMBL" id="KAE9034941.1"/>
    </source>
</evidence>
<dbReference type="AlphaFoldDB" id="A0A6A3N0R6"/>
<sequence length="198" mass="22371">MKEIEWQEGGPILLKPTISASQAKFVALAESDQELQVQLSSVCCLAAKRKAGQGSFKLELFIYVSRIAASTTIRRATEGRIATAATLINEPLTSHPEGEQLGEASQAYWAVTHARQPDQTPLTIPTNPTFTQLQRIDAYQREADNESLQRAVSPAFVNHQEAAQAHRRRNRQHEHRCFVQYHRRPPHDWSAMRSLWCS</sequence>
<name>A0A6A3N0R6_9STRA</name>
<protein>
    <submittedName>
        <fullName evidence="1">Uncharacterized protein</fullName>
    </submittedName>
</protein>
<reference evidence="1 4" key="1">
    <citation type="submission" date="2018-09" db="EMBL/GenBank/DDBJ databases">
        <title>Genomic investigation of the strawberry pathogen Phytophthora fragariae indicates pathogenicity is determined by transcriptional variation in three key races.</title>
        <authorList>
            <person name="Adams T.M."/>
            <person name="Armitage A.D."/>
            <person name="Sobczyk M.K."/>
            <person name="Bates H.J."/>
            <person name="Dunwell J.M."/>
            <person name="Nellist C.F."/>
            <person name="Harrison R.J."/>
        </authorList>
    </citation>
    <scope>NUCLEOTIDE SEQUENCE [LARGE SCALE GENOMIC DNA]</scope>
    <source>
        <strain evidence="1 4">SCRP324</strain>
        <strain evidence="2 3">SCRP333</strain>
    </source>
</reference>
<dbReference type="EMBL" id="QXFT01000402">
    <property type="protein sequence ID" value="KAE9344957.1"/>
    <property type="molecule type" value="Genomic_DNA"/>
</dbReference>
<dbReference type="Proteomes" id="UP000435112">
    <property type="component" value="Unassembled WGS sequence"/>
</dbReference>
<proteinExistence type="predicted"/>
<organism evidence="1 4">
    <name type="scientific">Phytophthora rubi</name>
    <dbReference type="NCBI Taxonomy" id="129364"/>
    <lineage>
        <taxon>Eukaryota</taxon>
        <taxon>Sar</taxon>
        <taxon>Stramenopiles</taxon>
        <taxon>Oomycota</taxon>
        <taxon>Peronosporomycetes</taxon>
        <taxon>Peronosporales</taxon>
        <taxon>Peronosporaceae</taxon>
        <taxon>Phytophthora</taxon>
    </lineage>
</organism>
<evidence type="ECO:0000313" key="2">
    <source>
        <dbReference type="EMBL" id="KAE9344957.1"/>
    </source>
</evidence>
<dbReference type="EMBL" id="QXFU01000385">
    <property type="protein sequence ID" value="KAE9034941.1"/>
    <property type="molecule type" value="Genomic_DNA"/>
</dbReference>
<evidence type="ECO:0000313" key="3">
    <source>
        <dbReference type="Proteomes" id="UP000434957"/>
    </source>
</evidence>
<dbReference type="OrthoDB" id="124146at2759"/>
<accession>A0A6A3N0R6</accession>
<keyword evidence="3" id="KW-1185">Reference proteome</keyword>
<comment type="caution">
    <text evidence="1">The sequence shown here is derived from an EMBL/GenBank/DDBJ whole genome shotgun (WGS) entry which is preliminary data.</text>
</comment>
<evidence type="ECO:0000313" key="4">
    <source>
        <dbReference type="Proteomes" id="UP000435112"/>
    </source>
</evidence>